<comment type="caution">
    <text evidence="1">The sequence shown here is derived from an EMBL/GenBank/DDBJ whole genome shotgun (WGS) entry which is preliminary data.</text>
</comment>
<accession>A0A550CZR5</accession>
<keyword evidence="2" id="KW-1185">Reference proteome</keyword>
<dbReference type="AlphaFoldDB" id="A0A550CZR5"/>
<gene>
    <name evidence="1" type="ORF">BD626DRAFT_476925</name>
</gene>
<name>A0A550CZR5_9AGAR</name>
<proteinExistence type="predicted"/>
<reference evidence="1 2" key="1">
    <citation type="journal article" date="2019" name="New Phytol.">
        <title>Comparative genomics reveals unique wood-decay strategies and fruiting body development in the Schizophyllaceae.</title>
        <authorList>
            <person name="Almasi E."/>
            <person name="Sahu N."/>
            <person name="Krizsan K."/>
            <person name="Balint B."/>
            <person name="Kovacs G.M."/>
            <person name="Kiss B."/>
            <person name="Cseklye J."/>
            <person name="Drula E."/>
            <person name="Henrissat B."/>
            <person name="Nagy I."/>
            <person name="Chovatia M."/>
            <person name="Adam C."/>
            <person name="LaButti K."/>
            <person name="Lipzen A."/>
            <person name="Riley R."/>
            <person name="Grigoriev I.V."/>
            <person name="Nagy L.G."/>
        </authorList>
    </citation>
    <scope>NUCLEOTIDE SEQUENCE [LARGE SCALE GENOMIC DNA]</scope>
    <source>
        <strain evidence="1 2">NL-1724</strain>
    </source>
</reference>
<dbReference type="Proteomes" id="UP000320762">
    <property type="component" value="Unassembled WGS sequence"/>
</dbReference>
<protein>
    <submittedName>
        <fullName evidence="1">Uncharacterized protein</fullName>
    </submittedName>
</protein>
<dbReference type="EMBL" id="VDMD01000001">
    <property type="protein sequence ID" value="TRM70283.1"/>
    <property type="molecule type" value="Genomic_DNA"/>
</dbReference>
<sequence>MADSGCAKIPLIMCIYDLATTPYAHVIAVCTRRLLPLKTKYSIPGIVFTSRAAQRLQRSHTGDRI</sequence>
<evidence type="ECO:0000313" key="1">
    <source>
        <dbReference type="EMBL" id="TRM70283.1"/>
    </source>
</evidence>
<evidence type="ECO:0000313" key="2">
    <source>
        <dbReference type="Proteomes" id="UP000320762"/>
    </source>
</evidence>
<organism evidence="1 2">
    <name type="scientific">Schizophyllum amplum</name>
    <dbReference type="NCBI Taxonomy" id="97359"/>
    <lineage>
        <taxon>Eukaryota</taxon>
        <taxon>Fungi</taxon>
        <taxon>Dikarya</taxon>
        <taxon>Basidiomycota</taxon>
        <taxon>Agaricomycotina</taxon>
        <taxon>Agaricomycetes</taxon>
        <taxon>Agaricomycetidae</taxon>
        <taxon>Agaricales</taxon>
        <taxon>Schizophyllaceae</taxon>
        <taxon>Schizophyllum</taxon>
    </lineage>
</organism>